<sequence length="851" mass="96751">MECPDNSDLFQLDAPLPLVEICLNRCVTDLHTFCKCHHRTSDAGRAYRLSGATALPTEICERLLRTFLYRRRCYRNLDESQRDFAPLSEFLLIFGDATQTPLQRANFAATELDDADMAVVARHPLVELNVGGCARLTPAALPFIRDLRQLQVLRLGDSAEKLFPCRDGGGGGKTRGRQEEDEGLALRSTSLRMLTLQRLACPDAASLLARTLLPLRQLVYLELAQCSNLGDLSYTLHLQSLRFLVLPMHDARELPNIVDSICQLKALRHLDISQSEEQVTMNFQKADALLKRIVDSLPKLVSLDISCTELAGLEESESTEMVYHKPMPNDPEDSNLTSRPTEACINSDIIALRGLQRPLEFLGLLNCVNDPCHRANIPALTVAGDANEQQVLTAVEHYMERTAQLVHALNDLFHLFRTTPVHNTRKSLQLVLLAMEKHHADKLVQISGSASLFYIMKSEEKQKFTAKVNRRIITALLNGMEKFLEQGSVSGIGVLRIYFASCRCDEDLHAPYYCVEGRLPLQKHGVRRTVRDRWSTMWNVTDETPDNCRKFLENRGMEFFTSCLLAFEEKDELLRNMLGLLGNVAEVIELRCHIMTEEYISWFKYVRLHLFAYEKLVEILLRTVQRDDDEDFIQRISIYLLNSLACQVDNRQRNLIGVKGGIEVDNRQCNLIGVKGGIEIMLKLVEGRLHNNTCDDVMEIAWSTMWNVTGQVYNAAGILAHIASDGRDAWTIAAPPRHEVLARMADTIERWSLTKHRNINYRSFKPILRLLVHYDTPQVQHWAVWALANLTKVYSSRYCELLKEEGGLAMLREIVDDPRPYARIRQLADMVLDNYHSFVDEQTHAADADAL</sequence>
<organism evidence="5 6">
    <name type="scientific">Priapulus caudatus</name>
    <name type="common">Priapulid worm</name>
    <dbReference type="NCBI Taxonomy" id="37621"/>
    <lineage>
        <taxon>Eukaryota</taxon>
        <taxon>Metazoa</taxon>
        <taxon>Ecdysozoa</taxon>
        <taxon>Scalidophora</taxon>
        <taxon>Priapulida</taxon>
        <taxon>Priapulimorpha</taxon>
        <taxon>Priapulimorphida</taxon>
        <taxon>Priapulidae</taxon>
        <taxon>Priapulus</taxon>
    </lineage>
</organism>
<evidence type="ECO:0000313" key="6">
    <source>
        <dbReference type="RefSeq" id="XP_014669859.1"/>
    </source>
</evidence>
<dbReference type="PANTHER" id="PTHR12904">
    <property type="match status" value="1"/>
</dbReference>
<evidence type="ECO:0000313" key="5">
    <source>
        <dbReference type="Proteomes" id="UP000695022"/>
    </source>
</evidence>
<keyword evidence="5" id="KW-1185">Reference proteome</keyword>
<dbReference type="InterPro" id="IPR011989">
    <property type="entry name" value="ARM-like"/>
</dbReference>
<dbReference type="Gene3D" id="1.25.10.10">
    <property type="entry name" value="Leucine-rich Repeat Variant"/>
    <property type="match status" value="1"/>
</dbReference>
<dbReference type="InterPro" id="IPR056845">
    <property type="entry name" value="LRR_Zer-1"/>
</dbReference>
<feature type="domain" description="Protein zer-1 homolog-like C-terminal" evidence="3">
    <location>
        <begin position="523"/>
        <end position="604"/>
    </location>
</feature>
<feature type="domain" description="Protein zer-1 homolog-like C-terminal" evidence="3">
    <location>
        <begin position="713"/>
        <end position="835"/>
    </location>
</feature>
<protein>
    <submittedName>
        <fullName evidence="6">Protein zer-1 homolog</fullName>
    </submittedName>
</protein>
<dbReference type="SUPFAM" id="SSF52047">
    <property type="entry name" value="RNI-like"/>
    <property type="match status" value="1"/>
</dbReference>
<name>A0ABM1ECD8_PRICU</name>
<keyword evidence="1" id="KW-0833">Ubl conjugation pathway</keyword>
<dbReference type="Proteomes" id="UP000695022">
    <property type="component" value="Unplaced"/>
</dbReference>
<evidence type="ECO:0000259" key="3">
    <source>
        <dbReference type="Pfam" id="PF22964"/>
    </source>
</evidence>
<dbReference type="Pfam" id="PF22964">
    <property type="entry name" value="ZER1-like_2nd"/>
    <property type="match status" value="4"/>
</dbReference>
<dbReference type="RefSeq" id="XP_014669859.1">
    <property type="nucleotide sequence ID" value="XM_014814373.1"/>
</dbReference>
<dbReference type="InterPro" id="IPR055142">
    <property type="entry name" value="ZER1-like_C"/>
</dbReference>
<dbReference type="Pfam" id="PF25013">
    <property type="entry name" value="LRR_Zer-1"/>
    <property type="match status" value="1"/>
</dbReference>
<evidence type="ECO:0000256" key="2">
    <source>
        <dbReference type="SAM" id="MobiDB-lite"/>
    </source>
</evidence>
<dbReference type="InterPro" id="IPR032675">
    <property type="entry name" value="LRR_dom_sf"/>
</dbReference>
<reference evidence="6" key="1">
    <citation type="submission" date="2025-08" db="UniProtKB">
        <authorList>
            <consortium name="RefSeq"/>
        </authorList>
    </citation>
    <scope>IDENTIFICATION</scope>
</reference>
<dbReference type="SUPFAM" id="SSF48371">
    <property type="entry name" value="ARM repeat"/>
    <property type="match status" value="2"/>
</dbReference>
<accession>A0ABM1ECD8</accession>
<evidence type="ECO:0000256" key="1">
    <source>
        <dbReference type="ARBA" id="ARBA00022786"/>
    </source>
</evidence>
<feature type="domain" description="Protein zer-1 homolog-like C-terminal" evidence="3">
    <location>
        <begin position="434"/>
        <end position="496"/>
    </location>
</feature>
<feature type="domain" description="Protein zer-1 homolog-like C-terminal" evidence="3">
    <location>
        <begin position="610"/>
        <end position="710"/>
    </location>
</feature>
<feature type="region of interest" description="Disordered" evidence="2">
    <location>
        <begin position="319"/>
        <end position="339"/>
    </location>
</feature>
<gene>
    <name evidence="6" type="primary">LOC106810903</name>
</gene>
<dbReference type="Gene3D" id="3.80.10.10">
    <property type="entry name" value="Ribonuclease Inhibitor"/>
    <property type="match status" value="1"/>
</dbReference>
<feature type="domain" description="Zer-1-like leucine-rich repeats region" evidence="4">
    <location>
        <begin position="210"/>
        <end position="367"/>
    </location>
</feature>
<dbReference type="InterPro" id="IPR051341">
    <property type="entry name" value="Zyg-11_UBL_adapter"/>
</dbReference>
<dbReference type="GeneID" id="106810903"/>
<proteinExistence type="predicted"/>
<evidence type="ECO:0000259" key="4">
    <source>
        <dbReference type="Pfam" id="PF25013"/>
    </source>
</evidence>
<dbReference type="InterPro" id="IPR016024">
    <property type="entry name" value="ARM-type_fold"/>
</dbReference>
<dbReference type="PANTHER" id="PTHR12904:SF23">
    <property type="entry name" value="PROTEIN ZER-1 HOMOLOG"/>
    <property type="match status" value="1"/>
</dbReference>